<comment type="caution">
    <text evidence="4">The sequence shown here is derived from an EMBL/GenBank/DDBJ whole genome shotgun (WGS) entry which is preliminary data.</text>
</comment>
<keyword evidence="4" id="KW-0482">Metalloprotease</keyword>
<evidence type="ECO:0000313" key="5">
    <source>
        <dbReference type="Proteomes" id="UP000824029"/>
    </source>
</evidence>
<feature type="transmembrane region" description="Helical" evidence="2">
    <location>
        <begin position="181"/>
        <end position="200"/>
    </location>
</feature>
<feature type="region of interest" description="Disordered" evidence="1">
    <location>
        <begin position="284"/>
        <end position="311"/>
    </location>
</feature>
<feature type="transmembrane region" description="Helical" evidence="2">
    <location>
        <begin position="150"/>
        <end position="169"/>
    </location>
</feature>
<keyword evidence="4" id="KW-0645">Protease</keyword>
<evidence type="ECO:0000313" key="4">
    <source>
        <dbReference type="EMBL" id="HIZ19110.1"/>
    </source>
</evidence>
<keyword evidence="4" id="KW-0378">Hydrolase</keyword>
<dbReference type="Proteomes" id="UP000824029">
    <property type="component" value="Unassembled WGS sequence"/>
</dbReference>
<gene>
    <name evidence="4" type="ORF">IAA22_08400</name>
</gene>
<dbReference type="GO" id="GO:0008237">
    <property type="term" value="F:metallopeptidase activity"/>
    <property type="evidence" value="ECO:0007669"/>
    <property type="project" value="UniProtKB-KW"/>
</dbReference>
<feature type="transmembrane region" description="Helical" evidence="2">
    <location>
        <begin position="42"/>
        <end position="59"/>
    </location>
</feature>
<feature type="transmembrane region" description="Helical" evidence="2">
    <location>
        <begin position="242"/>
        <end position="264"/>
    </location>
</feature>
<dbReference type="GO" id="GO:0004175">
    <property type="term" value="F:endopeptidase activity"/>
    <property type="evidence" value="ECO:0007669"/>
    <property type="project" value="UniProtKB-ARBA"/>
</dbReference>
<evidence type="ECO:0000256" key="1">
    <source>
        <dbReference type="SAM" id="MobiDB-lite"/>
    </source>
</evidence>
<feature type="transmembrane region" description="Helical" evidence="2">
    <location>
        <begin position="12"/>
        <end position="36"/>
    </location>
</feature>
<evidence type="ECO:0000256" key="2">
    <source>
        <dbReference type="SAM" id="Phobius"/>
    </source>
</evidence>
<dbReference type="Pfam" id="PF02517">
    <property type="entry name" value="Rce1-like"/>
    <property type="match status" value="1"/>
</dbReference>
<feature type="transmembrane region" description="Helical" evidence="2">
    <location>
        <begin position="80"/>
        <end position="105"/>
    </location>
</feature>
<accession>A0A9D2IQK0</accession>
<reference evidence="4" key="2">
    <citation type="submission" date="2021-04" db="EMBL/GenBank/DDBJ databases">
        <authorList>
            <person name="Gilroy R."/>
        </authorList>
    </citation>
    <scope>NUCLEOTIDE SEQUENCE</scope>
    <source>
        <strain evidence="4">ChiHecolR3B27-1887</strain>
    </source>
</reference>
<feature type="domain" description="CAAX prenyl protease 2/Lysostaphin resistance protein A-like" evidence="3">
    <location>
        <begin position="113"/>
        <end position="218"/>
    </location>
</feature>
<organism evidence="4 5">
    <name type="scientific">Candidatus Olsenella stercoravium</name>
    <dbReference type="NCBI Taxonomy" id="2838713"/>
    <lineage>
        <taxon>Bacteria</taxon>
        <taxon>Bacillati</taxon>
        <taxon>Actinomycetota</taxon>
        <taxon>Coriobacteriia</taxon>
        <taxon>Coriobacteriales</taxon>
        <taxon>Atopobiaceae</taxon>
        <taxon>Olsenella</taxon>
    </lineage>
</organism>
<dbReference type="GO" id="GO:0080120">
    <property type="term" value="P:CAAX-box protein maturation"/>
    <property type="evidence" value="ECO:0007669"/>
    <property type="project" value="UniProtKB-ARBA"/>
</dbReference>
<keyword evidence="2" id="KW-0812">Transmembrane</keyword>
<name>A0A9D2IQK0_9ACTN</name>
<protein>
    <submittedName>
        <fullName evidence="4">CPBP family intramembrane metalloprotease</fullName>
    </submittedName>
</protein>
<keyword evidence="2" id="KW-1133">Transmembrane helix</keyword>
<sequence>MALIKTHRQGWAIALTALGFLALMVVPSMGALPLLVDQTLQRVMLFALVAAFVALLGGARALVPRASGLRRALREGRYPVLLALALCAFEVVGLLEVAAAGEAAAISPTWALDLAQVALFCASVGFYEEALFRVLLLGGLLSRHGGTRNGVVGSVLVSSVAFGTAHVILSASLDPIVLAQMLLKTVQTAFIGLLLGAVYVRTRSFVGVAALHALTDFLLMAPLALLGGLGDSLGTYVSGGDGLAAVVEGLVLVAVYVVVVALYVPAAVRAWKLLETAPVPEAGPFSEGWLPRGDDELPPAEDSRPVRPSGL</sequence>
<dbReference type="InterPro" id="IPR003675">
    <property type="entry name" value="Rce1/LyrA-like_dom"/>
</dbReference>
<proteinExistence type="predicted"/>
<feature type="transmembrane region" description="Helical" evidence="2">
    <location>
        <begin position="207"/>
        <end position="230"/>
    </location>
</feature>
<evidence type="ECO:0000259" key="3">
    <source>
        <dbReference type="Pfam" id="PF02517"/>
    </source>
</evidence>
<feature type="transmembrane region" description="Helical" evidence="2">
    <location>
        <begin position="117"/>
        <end position="138"/>
    </location>
</feature>
<reference evidence="4" key="1">
    <citation type="journal article" date="2021" name="PeerJ">
        <title>Extensive microbial diversity within the chicken gut microbiome revealed by metagenomics and culture.</title>
        <authorList>
            <person name="Gilroy R."/>
            <person name="Ravi A."/>
            <person name="Getino M."/>
            <person name="Pursley I."/>
            <person name="Horton D.L."/>
            <person name="Alikhan N.F."/>
            <person name="Baker D."/>
            <person name="Gharbi K."/>
            <person name="Hall N."/>
            <person name="Watson M."/>
            <person name="Adriaenssens E.M."/>
            <person name="Foster-Nyarko E."/>
            <person name="Jarju S."/>
            <person name="Secka A."/>
            <person name="Antonio M."/>
            <person name="Oren A."/>
            <person name="Chaudhuri R.R."/>
            <person name="La Ragione R."/>
            <person name="Hildebrand F."/>
            <person name="Pallen M.J."/>
        </authorList>
    </citation>
    <scope>NUCLEOTIDE SEQUENCE</scope>
    <source>
        <strain evidence="4">ChiHecolR3B27-1887</strain>
    </source>
</reference>
<dbReference type="EMBL" id="DXBZ01000165">
    <property type="protein sequence ID" value="HIZ19110.1"/>
    <property type="molecule type" value="Genomic_DNA"/>
</dbReference>
<dbReference type="AlphaFoldDB" id="A0A9D2IQK0"/>
<keyword evidence="2" id="KW-0472">Membrane</keyword>